<dbReference type="EMBL" id="CP136890">
    <property type="protein sequence ID" value="WOK93524.1"/>
    <property type="molecule type" value="Genomic_DNA"/>
</dbReference>
<proteinExistence type="predicted"/>
<feature type="compositionally biased region" description="Basic and acidic residues" evidence="1">
    <location>
        <begin position="58"/>
        <end position="70"/>
    </location>
</feature>
<name>A0AAQ3JQV6_9LILI</name>
<evidence type="ECO:0000313" key="2">
    <source>
        <dbReference type="EMBL" id="WOK93524.1"/>
    </source>
</evidence>
<dbReference type="AlphaFoldDB" id="A0AAQ3JQV6"/>
<evidence type="ECO:0000256" key="1">
    <source>
        <dbReference type="SAM" id="MobiDB-lite"/>
    </source>
</evidence>
<organism evidence="2 3">
    <name type="scientific">Canna indica</name>
    <name type="common">Indian-shot</name>
    <dbReference type="NCBI Taxonomy" id="4628"/>
    <lineage>
        <taxon>Eukaryota</taxon>
        <taxon>Viridiplantae</taxon>
        <taxon>Streptophyta</taxon>
        <taxon>Embryophyta</taxon>
        <taxon>Tracheophyta</taxon>
        <taxon>Spermatophyta</taxon>
        <taxon>Magnoliopsida</taxon>
        <taxon>Liliopsida</taxon>
        <taxon>Zingiberales</taxon>
        <taxon>Cannaceae</taxon>
        <taxon>Canna</taxon>
    </lineage>
</organism>
<protein>
    <submittedName>
        <fullName evidence="2">Uncharacterized protein</fullName>
    </submittedName>
</protein>
<reference evidence="2 3" key="1">
    <citation type="submission" date="2023-10" db="EMBL/GenBank/DDBJ databases">
        <title>Chromosome-scale genome assembly provides insights into flower coloration mechanisms of Canna indica.</title>
        <authorList>
            <person name="Li C."/>
        </authorList>
    </citation>
    <scope>NUCLEOTIDE SEQUENCE [LARGE SCALE GENOMIC DNA]</scope>
    <source>
        <tissue evidence="2">Flower</tissue>
    </source>
</reference>
<sequence>MGRKNIKMSFEKEMTASLAEGKVFSSPDESETLVQAPSPDKKSSPSTSEGKNPRKRSQGKEVDRHGRVETKSGIVKTIDKRPENISIPTVADITLASKASDLYLAPGSTAERAIRDDLFNLQMNLSELHLQVISVVKKILEYFVAGTTDSTHYTDGSTNDCFLSFGLLG</sequence>
<accession>A0AAQ3JQV6</accession>
<feature type="region of interest" description="Disordered" evidence="1">
    <location>
        <begin position="18"/>
        <end position="79"/>
    </location>
</feature>
<evidence type="ECO:0000313" key="3">
    <source>
        <dbReference type="Proteomes" id="UP001327560"/>
    </source>
</evidence>
<dbReference type="Proteomes" id="UP001327560">
    <property type="component" value="Chromosome 1"/>
</dbReference>
<gene>
    <name evidence="2" type="ORF">Cni_G02222</name>
</gene>
<keyword evidence="3" id="KW-1185">Reference proteome</keyword>